<dbReference type="GO" id="GO:0004784">
    <property type="term" value="F:superoxide dismutase activity"/>
    <property type="evidence" value="ECO:0007669"/>
    <property type="project" value="UniProtKB-EC"/>
</dbReference>
<reference evidence="8 9" key="1">
    <citation type="submission" date="2024-03" db="EMBL/GenBank/DDBJ databases">
        <authorList>
            <person name="Jo J.-H."/>
        </authorList>
    </citation>
    <scope>NUCLEOTIDE SEQUENCE [LARGE SCALE GENOMIC DNA]</scope>
    <source>
        <strain evidence="8 9">PS1R-30</strain>
    </source>
</reference>
<keyword evidence="9" id="KW-1185">Reference proteome</keyword>
<dbReference type="EMBL" id="JBBHJZ010000003">
    <property type="protein sequence ID" value="MEJ5978049.1"/>
    <property type="molecule type" value="Genomic_DNA"/>
</dbReference>
<dbReference type="RefSeq" id="WP_339587993.1">
    <property type="nucleotide sequence ID" value="NZ_JBBHJZ010000003.1"/>
</dbReference>
<feature type="domain" description="Manganese/iron superoxide dismutase N-terminal" evidence="6">
    <location>
        <begin position="4"/>
        <end position="83"/>
    </location>
</feature>
<dbReference type="Gene3D" id="3.55.40.20">
    <property type="entry name" value="Iron/manganese superoxide dismutase, C-terminal domain"/>
    <property type="match status" value="1"/>
</dbReference>
<dbReference type="EC" id="1.15.1.1" evidence="2 5"/>
<comment type="catalytic activity">
    <reaction evidence="5">
        <text>2 superoxide + 2 H(+) = H2O2 + O2</text>
        <dbReference type="Rhea" id="RHEA:20696"/>
        <dbReference type="ChEBI" id="CHEBI:15378"/>
        <dbReference type="ChEBI" id="CHEBI:15379"/>
        <dbReference type="ChEBI" id="CHEBI:16240"/>
        <dbReference type="ChEBI" id="CHEBI:18421"/>
        <dbReference type="EC" id="1.15.1.1"/>
    </reaction>
</comment>
<protein>
    <recommendedName>
        <fullName evidence="2 5">Superoxide dismutase</fullName>
        <ecNumber evidence="2 5">1.15.1.1</ecNumber>
    </recommendedName>
</protein>
<organism evidence="8 9">
    <name type="scientific">Novosphingobium anseongense</name>
    <dbReference type="NCBI Taxonomy" id="3133436"/>
    <lineage>
        <taxon>Bacteria</taxon>
        <taxon>Pseudomonadati</taxon>
        <taxon>Pseudomonadota</taxon>
        <taxon>Alphaproteobacteria</taxon>
        <taxon>Sphingomonadales</taxon>
        <taxon>Sphingomonadaceae</taxon>
        <taxon>Novosphingobium</taxon>
    </lineage>
</organism>
<gene>
    <name evidence="8" type="ORF">WG901_15465</name>
</gene>
<dbReference type="InterPro" id="IPR036324">
    <property type="entry name" value="Mn/Fe_SOD_N_sf"/>
</dbReference>
<dbReference type="Pfam" id="PF02777">
    <property type="entry name" value="Sod_Fe_C"/>
    <property type="match status" value="1"/>
</dbReference>
<evidence type="ECO:0000259" key="6">
    <source>
        <dbReference type="Pfam" id="PF00081"/>
    </source>
</evidence>
<evidence type="ECO:0000256" key="3">
    <source>
        <dbReference type="ARBA" id="ARBA00022723"/>
    </source>
</evidence>
<dbReference type="SUPFAM" id="SSF46609">
    <property type="entry name" value="Fe,Mn superoxide dismutase (SOD), N-terminal domain"/>
    <property type="match status" value="1"/>
</dbReference>
<evidence type="ECO:0000256" key="5">
    <source>
        <dbReference type="RuleBase" id="RU000414"/>
    </source>
</evidence>
<evidence type="ECO:0000256" key="1">
    <source>
        <dbReference type="ARBA" id="ARBA00008714"/>
    </source>
</evidence>
<dbReference type="PIRSF" id="PIRSF000349">
    <property type="entry name" value="SODismutase"/>
    <property type="match status" value="1"/>
</dbReference>
<keyword evidence="4 5" id="KW-0560">Oxidoreductase</keyword>
<comment type="caution">
    <text evidence="8">The sequence shown here is derived from an EMBL/GenBank/DDBJ whole genome shotgun (WGS) entry which is preliminary data.</text>
</comment>
<keyword evidence="3 5" id="KW-0479">Metal-binding</keyword>
<dbReference type="PRINTS" id="PR01703">
    <property type="entry name" value="MNSODISMTASE"/>
</dbReference>
<dbReference type="InterPro" id="IPR019833">
    <property type="entry name" value="Mn/Fe_SOD_BS"/>
</dbReference>
<evidence type="ECO:0000313" key="8">
    <source>
        <dbReference type="EMBL" id="MEJ5978049.1"/>
    </source>
</evidence>
<evidence type="ECO:0000256" key="2">
    <source>
        <dbReference type="ARBA" id="ARBA00012682"/>
    </source>
</evidence>
<proteinExistence type="inferred from homology"/>
<dbReference type="InterPro" id="IPR001189">
    <property type="entry name" value="Mn/Fe_SOD"/>
</dbReference>
<dbReference type="InterPro" id="IPR019831">
    <property type="entry name" value="Mn/Fe_SOD_N"/>
</dbReference>
<dbReference type="Gene3D" id="1.10.287.990">
    <property type="entry name" value="Fe,Mn superoxide dismutase (SOD) domain"/>
    <property type="match status" value="1"/>
</dbReference>
<dbReference type="InterPro" id="IPR036314">
    <property type="entry name" value="SOD_C_sf"/>
</dbReference>
<dbReference type="SUPFAM" id="SSF54719">
    <property type="entry name" value="Fe,Mn superoxide dismutase (SOD), C-terminal domain"/>
    <property type="match status" value="1"/>
</dbReference>
<evidence type="ECO:0000259" key="7">
    <source>
        <dbReference type="Pfam" id="PF02777"/>
    </source>
</evidence>
<evidence type="ECO:0000313" key="9">
    <source>
        <dbReference type="Proteomes" id="UP001361239"/>
    </source>
</evidence>
<comment type="function">
    <text evidence="5">Destroys radicals which are normally produced within the cells and which are toxic to biological systems.</text>
</comment>
<comment type="similarity">
    <text evidence="1 5">Belongs to the iron/manganese superoxide dismutase family.</text>
</comment>
<sequence length="216" mass="23989">MTISLIPLPYPADALEPHISKRTLDLHHGAHHKTYVDKTNDAIAGTKLADAELNDVVKAAKDDPKLFNNAAQVWNHGFYWHSLTPETTTPSGALAKAIDRDFGSLDALKEKLEAEAVGHFGSGWAWLVAKGDTLEVVSTHDAHSPFSDDSGIPLLTIDVWEHAYYLDVQNKRPAYIKAVLDKLINWRFASENFERGSVWRYPSEVEQSTGKLENAS</sequence>
<dbReference type="Proteomes" id="UP001361239">
    <property type="component" value="Unassembled WGS sequence"/>
</dbReference>
<feature type="domain" description="Manganese/iron superoxide dismutase C-terminal" evidence="7">
    <location>
        <begin position="90"/>
        <end position="191"/>
    </location>
</feature>
<dbReference type="Pfam" id="PF00081">
    <property type="entry name" value="Sod_Fe_N"/>
    <property type="match status" value="1"/>
</dbReference>
<accession>A0ABU8RZ92</accession>
<dbReference type="PROSITE" id="PS00088">
    <property type="entry name" value="SOD_MN"/>
    <property type="match status" value="1"/>
</dbReference>
<dbReference type="InterPro" id="IPR019832">
    <property type="entry name" value="Mn/Fe_SOD_C"/>
</dbReference>
<dbReference type="PANTHER" id="PTHR42769">
    <property type="entry name" value="SUPEROXIDE DISMUTASE"/>
    <property type="match status" value="1"/>
</dbReference>
<dbReference type="PANTHER" id="PTHR42769:SF3">
    <property type="entry name" value="SUPEROXIDE DISMUTASE [FE] 2, CHLOROPLASTIC"/>
    <property type="match status" value="1"/>
</dbReference>
<name>A0ABU8RZ92_9SPHN</name>
<evidence type="ECO:0000256" key="4">
    <source>
        <dbReference type="ARBA" id="ARBA00023002"/>
    </source>
</evidence>